<dbReference type="SMR" id="A0A067DKC2"/>
<evidence type="ECO:0000313" key="2">
    <source>
        <dbReference type="Proteomes" id="UP000027120"/>
    </source>
</evidence>
<keyword evidence="2" id="KW-1185">Reference proteome</keyword>
<gene>
    <name evidence="1" type="ORF">CISIN_1g045883mg</name>
</gene>
<name>A0A067DKC2_CITSI</name>
<protein>
    <submittedName>
        <fullName evidence="1">Uncharacterized protein</fullName>
    </submittedName>
</protein>
<dbReference type="Proteomes" id="UP000027120">
    <property type="component" value="Unassembled WGS sequence"/>
</dbReference>
<organism evidence="1 2">
    <name type="scientific">Citrus sinensis</name>
    <name type="common">Sweet orange</name>
    <name type="synonym">Citrus aurantium var. sinensis</name>
    <dbReference type="NCBI Taxonomy" id="2711"/>
    <lineage>
        <taxon>Eukaryota</taxon>
        <taxon>Viridiplantae</taxon>
        <taxon>Streptophyta</taxon>
        <taxon>Embryophyta</taxon>
        <taxon>Tracheophyta</taxon>
        <taxon>Spermatophyta</taxon>
        <taxon>Magnoliopsida</taxon>
        <taxon>eudicotyledons</taxon>
        <taxon>Gunneridae</taxon>
        <taxon>Pentapetalae</taxon>
        <taxon>rosids</taxon>
        <taxon>malvids</taxon>
        <taxon>Sapindales</taxon>
        <taxon>Rutaceae</taxon>
        <taxon>Aurantioideae</taxon>
        <taxon>Citrus</taxon>
    </lineage>
</organism>
<evidence type="ECO:0000313" key="1">
    <source>
        <dbReference type="EMBL" id="KDO39051.1"/>
    </source>
</evidence>
<reference evidence="1 2" key="1">
    <citation type="submission" date="2014-04" db="EMBL/GenBank/DDBJ databases">
        <authorList>
            <consortium name="International Citrus Genome Consortium"/>
            <person name="Gmitter F."/>
            <person name="Chen C."/>
            <person name="Farmerie W."/>
            <person name="Harkins T."/>
            <person name="Desany B."/>
            <person name="Mohiuddin M."/>
            <person name="Kodira C."/>
            <person name="Borodovsky M."/>
            <person name="Lomsadze A."/>
            <person name="Burns P."/>
            <person name="Jenkins J."/>
            <person name="Prochnik S."/>
            <person name="Shu S."/>
            <person name="Chapman J."/>
            <person name="Pitluck S."/>
            <person name="Schmutz J."/>
            <person name="Rokhsar D."/>
        </authorList>
    </citation>
    <scope>NUCLEOTIDE SEQUENCE</scope>
</reference>
<dbReference type="EMBL" id="KK787044">
    <property type="protein sequence ID" value="KDO39051.1"/>
    <property type="molecule type" value="Genomic_DNA"/>
</dbReference>
<sequence length="47" mass="5356">GKLYACTRQDNCSKVYSIGNAAEPDSYEQSKTEWSNHVICENKMKLD</sequence>
<proteinExistence type="predicted"/>
<feature type="non-terminal residue" evidence="1">
    <location>
        <position position="1"/>
    </location>
</feature>
<dbReference type="AlphaFoldDB" id="A0A067DKC2"/>
<accession>A0A067DKC2</accession>